<evidence type="ECO:0000313" key="3">
    <source>
        <dbReference type="EMBL" id="KAK2723265.1"/>
    </source>
</evidence>
<dbReference type="PANTHER" id="PTHR19854:SF1">
    <property type="entry name" value="GUANINE NUCLEOTIDE-BINDING PROTEIN SUBUNIT BETA-LIKE PROTEIN 1"/>
    <property type="match status" value="1"/>
</dbReference>
<proteinExistence type="predicted"/>
<name>A0AA88I3F2_ARTSF</name>
<dbReference type="Pfam" id="PF00400">
    <property type="entry name" value="WD40"/>
    <property type="match status" value="1"/>
</dbReference>
<protein>
    <submittedName>
        <fullName evidence="3">Uncharacterized protein</fullName>
    </submittedName>
</protein>
<evidence type="ECO:0000256" key="1">
    <source>
        <dbReference type="ARBA" id="ARBA00022574"/>
    </source>
</evidence>
<dbReference type="EMBL" id="JAVRJZ010000004">
    <property type="protein sequence ID" value="KAK2723266.1"/>
    <property type="molecule type" value="Genomic_DNA"/>
</dbReference>
<dbReference type="Gene3D" id="2.130.10.10">
    <property type="entry name" value="YVTN repeat-like/Quinoprotein amine dehydrogenase"/>
    <property type="match status" value="1"/>
</dbReference>
<dbReference type="InterPro" id="IPR001680">
    <property type="entry name" value="WD40_rpt"/>
</dbReference>
<comment type="caution">
    <text evidence="3">The sequence shown here is derived from an EMBL/GenBank/DDBJ whole genome shotgun (WGS) entry which is preliminary data.</text>
</comment>
<dbReference type="InterPro" id="IPR036322">
    <property type="entry name" value="WD40_repeat_dom_sf"/>
</dbReference>
<dbReference type="InterPro" id="IPR015943">
    <property type="entry name" value="WD40/YVTN_repeat-like_dom_sf"/>
</dbReference>
<dbReference type="AlphaFoldDB" id="A0AA88I3F2"/>
<sequence length="307" mass="34653">MDNQTNLKPMHCLSRENHISAITIIIVNKETLLTIGDREGNLEIVSLENFRTVWRKELDSSLIAVKTIKEQSCLITHTRSSVVQYWEINKTGLIETKRFQYDYGRLCGLEVTESLIIVPTAEKGKVRILDYGFSEVKTLNVGTESGEIMTIKTIASDTCLIGFETKVIRYNFKLELTESEVLLNDCVMCLCPNKKFNKVICGTAENLSVFNSDEISGKLENKVVIPTNTGISCIDIRQDSKIVACGCWNGRVRVYSAKTLKFLAFLDFHRKTVTGVIFVDAQSTIWRKNLLIVACENGTVSVWDIYN</sequence>
<evidence type="ECO:0000256" key="2">
    <source>
        <dbReference type="ARBA" id="ARBA00022737"/>
    </source>
</evidence>
<dbReference type="EMBL" id="JAVRJZ010000004">
    <property type="protein sequence ID" value="KAK2723267.1"/>
    <property type="molecule type" value="Genomic_DNA"/>
</dbReference>
<reference evidence="3" key="1">
    <citation type="submission" date="2023-07" db="EMBL/GenBank/DDBJ databases">
        <title>Chromosome-level genome assembly of Artemia franciscana.</title>
        <authorList>
            <person name="Jo E."/>
        </authorList>
    </citation>
    <scope>NUCLEOTIDE SEQUENCE</scope>
    <source>
        <tissue evidence="3">Whole body</tissue>
    </source>
</reference>
<dbReference type="SMART" id="SM00320">
    <property type="entry name" value="WD40"/>
    <property type="match status" value="2"/>
</dbReference>
<organism evidence="3 4">
    <name type="scientific">Artemia franciscana</name>
    <name type="common">Brine shrimp</name>
    <name type="synonym">Artemia sanfranciscana</name>
    <dbReference type="NCBI Taxonomy" id="6661"/>
    <lineage>
        <taxon>Eukaryota</taxon>
        <taxon>Metazoa</taxon>
        <taxon>Ecdysozoa</taxon>
        <taxon>Arthropoda</taxon>
        <taxon>Crustacea</taxon>
        <taxon>Branchiopoda</taxon>
        <taxon>Anostraca</taxon>
        <taxon>Artemiidae</taxon>
        <taxon>Artemia</taxon>
    </lineage>
</organism>
<keyword evidence="2" id="KW-0677">Repeat</keyword>
<dbReference type="EMBL" id="JAVRJZ010000004">
    <property type="protein sequence ID" value="KAK2723265.1"/>
    <property type="molecule type" value="Genomic_DNA"/>
</dbReference>
<keyword evidence="1" id="KW-0853">WD repeat</keyword>
<keyword evidence="4" id="KW-1185">Reference proteome</keyword>
<evidence type="ECO:0000313" key="4">
    <source>
        <dbReference type="Proteomes" id="UP001187531"/>
    </source>
</evidence>
<gene>
    <name evidence="3" type="ORF">QYM36_001805</name>
</gene>
<dbReference type="PANTHER" id="PTHR19854">
    <property type="entry name" value="TRANSDUCIN BETA-LIKE 3"/>
    <property type="match status" value="1"/>
</dbReference>
<dbReference type="Proteomes" id="UP001187531">
    <property type="component" value="Unassembled WGS sequence"/>
</dbReference>
<accession>A0AA88I3F2</accession>
<dbReference type="SUPFAM" id="SSF50978">
    <property type="entry name" value="WD40 repeat-like"/>
    <property type="match status" value="1"/>
</dbReference>